<dbReference type="GO" id="GO:0044211">
    <property type="term" value="P:CTP salvage"/>
    <property type="evidence" value="ECO:0007669"/>
    <property type="project" value="UniProtKB-UniPathway"/>
</dbReference>
<keyword evidence="3" id="KW-1185">Reference proteome</keyword>
<reference evidence="3" key="1">
    <citation type="journal article" date="2014" name="Nat. Genet.">
        <title>Genome of the human hookworm Necator americanus.</title>
        <authorList>
            <person name="Tang Y.T."/>
            <person name="Gao X."/>
            <person name="Rosa B.A."/>
            <person name="Abubucker S."/>
            <person name="Hallsworth-Pepin K."/>
            <person name="Martin J."/>
            <person name="Tyagi R."/>
            <person name="Heizer E."/>
            <person name="Zhang X."/>
            <person name="Bhonagiri-Palsikar V."/>
            <person name="Minx P."/>
            <person name="Warren W.C."/>
            <person name="Wang Q."/>
            <person name="Zhan B."/>
            <person name="Hotez P.J."/>
            <person name="Sternberg P.W."/>
            <person name="Dougall A."/>
            <person name="Gaze S.T."/>
            <person name="Mulvenna J."/>
            <person name="Sotillo J."/>
            <person name="Ranganathan S."/>
            <person name="Rabelo E.M."/>
            <person name="Wilson R.K."/>
            <person name="Felgner P.L."/>
            <person name="Bethony J."/>
            <person name="Hawdon J.M."/>
            <person name="Gasser R.B."/>
            <person name="Loukas A."/>
            <person name="Mitreva M."/>
        </authorList>
    </citation>
    <scope>NUCLEOTIDE SEQUENCE [LARGE SCALE GENOMIC DNA]</scope>
</reference>
<dbReference type="InterPro" id="IPR006083">
    <property type="entry name" value="PRK/URK"/>
</dbReference>
<evidence type="ECO:0000259" key="1">
    <source>
        <dbReference type="Pfam" id="PF00485"/>
    </source>
</evidence>
<sequence length="152" mass="17242">MGFSSVVARFELAKEYVSNMGGMFGHYRMKKAVKREPDMLCVYKRIGTITIEPADVIMVEGILVFYDDRIRQKFGMKLFVDADADVRLARRGIMLSLFMCHESWSTTKTSNVSGSPSIALVNSMVNGEAPLVEIKRRLGIRFVNRKRLEVKA</sequence>
<evidence type="ECO:0000313" key="3">
    <source>
        <dbReference type="Proteomes" id="UP000053676"/>
    </source>
</evidence>
<dbReference type="Pfam" id="PF00485">
    <property type="entry name" value="PRK"/>
    <property type="match status" value="1"/>
</dbReference>
<dbReference type="STRING" id="51031.W2SLN7"/>
<dbReference type="GO" id="GO:0016301">
    <property type="term" value="F:kinase activity"/>
    <property type="evidence" value="ECO:0007669"/>
    <property type="project" value="InterPro"/>
</dbReference>
<dbReference type="GO" id="GO:0005524">
    <property type="term" value="F:ATP binding"/>
    <property type="evidence" value="ECO:0007669"/>
    <property type="project" value="InterPro"/>
</dbReference>
<dbReference type="AlphaFoldDB" id="W2SLN7"/>
<dbReference type="EMBL" id="KI668948">
    <property type="protein sequence ID" value="ETN70458.1"/>
    <property type="molecule type" value="Genomic_DNA"/>
</dbReference>
<proteinExistence type="predicted"/>
<dbReference type="SUPFAM" id="SSF52540">
    <property type="entry name" value="P-loop containing nucleoside triphosphate hydrolases"/>
    <property type="match status" value="1"/>
</dbReference>
<dbReference type="OrthoDB" id="10257085at2759"/>
<protein>
    <recommendedName>
        <fullName evidence="1">Phosphoribulokinase/uridine kinase domain-containing protein</fullName>
    </recommendedName>
</protein>
<accession>W2SLN7</accession>
<gene>
    <name evidence="2" type="ORF">NECAME_14744</name>
</gene>
<dbReference type="Gene3D" id="3.40.50.300">
    <property type="entry name" value="P-loop containing nucleotide triphosphate hydrolases"/>
    <property type="match status" value="1"/>
</dbReference>
<dbReference type="InterPro" id="IPR027417">
    <property type="entry name" value="P-loop_NTPase"/>
</dbReference>
<evidence type="ECO:0000313" key="2">
    <source>
        <dbReference type="EMBL" id="ETN70458.1"/>
    </source>
</evidence>
<dbReference type="KEGG" id="nai:NECAME_14744"/>
<name>W2SLN7_NECAM</name>
<dbReference type="UniPathway" id="UPA00579">
    <property type="reaction ID" value="UER00640"/>
</dbReference>
<organism evidence="2 3">
    <name type="scientific">Necator americanus</name>
    <name type="common">Human hookworm</name>
    <dbReference type="NCBI Taxonomy" id="51031"/>
    <lineage>
        <taxon>Eukaryota</taxon>
        <taxon>Metazoa</taxon>
        <taxon>Ecdysozoa</taxon>
        <taxon>Nematoda</taxon>
        <taxon>Chromadorea</taxon>
        <taxon>Rhabditida</taxon>
        <taxon>Rhabditina</taxon>
        <taxon>Rhabditomorpha</taxon>
        <taxon>Strongyloidea</taxon>
        <taxon>Ancylostomatidae</taxon>
        <taxon>Bunostominae</taxon>
        <taxon>Necator</taxon>
    </lineage>
</organism>
<feature type="domain" description="Phosphoribulokinase/uridine kinase" evidence="1">
    <location>
        <begin position="47"/>
        <end position="91"/>
    </location>
</feature>
<dbReference type="Proteomes" id="UP000053676">
    <property type="component" value="Unassembled WGS sequence"/>
</dbReference>